<dbReference type="OrthoDB" id="9813719at2"/>
<evidence type="ECO:0000313" key="8">
    <source>
        <dbReference type="EMBL" id="SJZ60214.1"/>
    </source>
</evidence>
<dbReference type="EMBL" id="FUXF01000025">
    <property type="protein sequence ID" value="SJZ60214.1"/>
    <property type="molecule type" value="Genomic_DNA"/>
</dbReference>
<dbReference type="Gene3D" id="3.90.120.10">
    <property type="entry name" value="DNA Methylase, subunit A, domain 2"/>
    <property type="match status" value="1"/>
</dbReference>
<evidence type="ECO:0000256" key="7">
    <source>
        <dbReference type="RuleBase" id="RU000417"/>
    </source>
</evidence>
<evidence type="ECO:0000256" key="1">
    <source>
        <dbReference type="ARBA" id="ARBA00022603"/>
    </source>
</evidence>
<dbReference type="InterPro" id="IPR029063">
    <property type="entry name" value="SAM-dependent_MTases_sf"/>
</dbReference>
<dbReference type="NCBIfam" id="TIGR00675">
    <property type="entry name" value="dcm"/>
    <property type="match status" value="1"/>
</dbReference>
<dbReference type="PROSITE" id="PS00094">
    <property type="entry name" value="C5_MTASE_1"/>
    <property type="match status" value="1"/>
</dbReference>
<comment type="catalytic activity">
    <reaction evidence="7">
        <text>a 2'-deoxycytidine in DNA + S-adenosyl-L-methionine = a 5-methyl-2'-deoxycytidine in DNA + S-adenosyl-L-homocysteine + H(+)</text>
        <dbReference type="Rhea" id="RHEA:13681"/>
        <dbReference type="Rhea" id="RHEA-COMP:11369"/>
        <dbReference type="Rhea" id="RHEA-COMP:11370"/>
        <dbReference type="ChEBI" id="CHEBI:15378"/>
        <dbReference type="ChEBI" id="CHEBI:57856"/>
        <dbReference type="ChEBI" id="CHEBI:59789"/>
        <dbReference type="ChEBI" id="CHEBI:85452"/>
        <dbReference type="ChEBI" id="CHEBI:85454"/>
        <dbReference type="EC" id="2.1.1.37"/>
    </reaction>
</comment>
<keyword evidence="1 5" id="KW-0489">Methyltransferase</keyword>
<dbReference type="PROSITE" id="PS51679">
    <property type="entry name" value="SAM_MT_C5"/>
    <property type="match status" value="1"/>
</dbReference>
<dbReference type="PROSITE" id="PS00095">
    <property type="entry name" value="C5_MTASE_2"/>
    <property type="match status" value="1"/>
</dbReference>
<protein>
    <recommendedName>
        <fullName evidence="7">Cytosine-specific methyltransferase</fullName>
        <ecNumber evidence="7">2.1.1.37</ecNumber>
    </recommendedName>
</protein>
<evidence type="ECO:0000256" key="2">
    <source>
        <dbReference type="ARBA" id="ARBA00022679"/>
    </source>
</evidence>
<dbReference type="Pfam" id="PF00145">
    <property type="entry name" value="DNA_methylase"/>
    <property type="match status" value="1"/>
</dbReference>
<dbReference type="STRING" id="171291.SAMN02745154_00588"/>
<dbReference type="InterPro" id="IPR001525">
    <property type="entry name" value="C5_MeTfrase"/>
</dbReference>
<sequence length="425" mass="48912">MNKNKYKTISLFSGAGGMDLGFINSGFEIVWANDFNLDAVETYKYNISDHIVLGDITKIPSDKIAENIDDIDLVLGGFPCQGFSIANSKRNMSDSRNFLYLEMLRVIKDKQPKFFVAENVKGLTNICSGNVFKMIISDFEKLGYKVDWKLLNAADYGVPQQRERVIIIGNRLGLKNPFPEQTHADLYPGENNYDILDAKYTNSNLLPYTTVEETIGFLKDIPIANHYIDQVVKLDNRTTIHNHIANTSVKDKFMGRKHEINQADICDYLRYWRDKSGWKTSEVDKHFGYKHTAGHWFRKDNNSGSIPKPSDWWELKKIFGFDNKYDKQVTEFVEKPIRFEQSLRITNWNRPSDTITATSPEIHINKERRLSARECALIQTFPLDFIFKGNLSSQYRQIGNAVPVILAQKVAGGIKEILDEYYDKK</sequence>
<keyword evidence="2 5" id="KW-0808">Transferase</keyword>
<dbReference type="PANTHER" id="PTHR10629:SF52">
    <property type="entry name" value="DNA (CYTOSINE-5)-METHYLTRANSFERASE 1"/>
    <property type="match status" value="1"/>
</dbReference>
<feature type="active site" evidence="5">
    <location>
        <position position="80"/>
    </location>
</feature>
<dbReference type="SUPFAM" id="SSF53335">
    <property type="entry name" value="S-adenosyl-L-methionine-dependent methyltransferases"/>
    <property type="match status" value="1"/>
</dbReference>
<dbReference type="GO" id="GO:0032259">
    <property type="term" value="P:methylation"/>
    <property type="evidence" value="ECO:0007669"/>
    <property type="project" value="UniProtKB-KW"/>
</dbReference>
<dbReference type="Gene3D" id="3.40.50.150">
    <property type="entry name" value="Vaccinia Virus protein VP39"/>
    <property type="match status" value="1"/>
</dbReference>
<evidence type="ECO:0000256" key="5">
    <source>
        <dbReference type="PROSITE-ProRule" id="PRU01016"/>
    </source>
</evidence>
<keyword evidence="9" id="KW-1185">Reference proteome</keyword>
<dbReference type="GO" id="GO:0003886">
    <property type="term" value="F:DNA (cytosine-5-)-methyltransferase activity"/>
    <property type="evidence" value="ECO:0007669"/>
    <property type="project" value="UniProtKB-EC"/>
</dbReference>
<dbReference type="CDD" id="cd00315">
    <property type="entry name" value="Cyt_C5_DNA_methylase"/>
    <property type="match status" value="1"/>
</dbReference>
<dbReference type="GO" id="GO:0009307">
    <property type="term" value="P:DNA restriction-modification system"/>
    <property type="evidence" value="ECO:0007669"/>
    <property type="project" value="UniProtKB-KW"/>
</dbReference>
<name>A0A1T4M0F9_9BACT</name>
<evidence type="ECO:0000256" key="3">
    <source>
        <dbReference type="ARBA" id="ARBA00022691"/>
    </source>
</evidence>
<dbReference type="PANTHER" id="PTHR10629">
    <property type="entry name" value="CYTOSINE-SPECIFIC METHYLTRANSFERASE"/>
    <property type="match status" value="1"/>
</dbReference>
<evidence type="ECO:0000256" key="4">
    <source>
        <dbReference type="ARBA" id="ARBA00022747"/>
    </source>
</evidence>
<comment type="similarity">
    <text evidence="5 6">Belongs to the class I-like SAM-binding methyltransferase superfamily. C5-methyltransferase family.</text>
</comment>
<gene>
    <name evidence="8" type="ORF">SAMN02745154_00588</name>
</gene>
<organism evidence="8 9">
    <name type="scientific">Mycoplasmopsis verecunda</name>
    <dbReference type="NCBI Taxonomy" id="171291"/>
    <lineage>
        <taxon>Bacteria</taxon>
        <taxon>Bacillati</taxon>
        <taxon>Mycoplasmatota</taxon>
        <taxon>Mycoplasmoidales</taxon>
        <taxon>Metamycoplasmataceae</taxon>
        <taxon>Mycoplasmopsis</taxon>
    </lineage>
</organism>
<dbReference type="InterPro" id="IPR018117">
    <property type="entry name" value="C5_DNA_meth_AS"/>
</dbReference>
<accession>A0A1T4M0F9</accession>
<dbReference type="InterPro" id="IPR050390">
    <property type="entry name" value="C5-Methyltransferase"/>
</dbReference>
<keyword evidence="4" id="KW-0680">Restriction system</keyword>
<dbReference type="RefSeq" id="WP_078747303.1">
    <property type="nucleotide sequence ID" value="NZ_CP137850.1"/>
</dbReference>
<dbReference type="EC" id="2.1.1.37" evidence="7"/>
<reference evidence="9" key="1">
    <citation type="submission" date="2017-02" db="EMBL/GenBank/DDBJ databases">
        <authorList>
            <person name="Varghese N."/>
            <person name="Submissions S."/>
        </authorList>
    </citation>
    <scope>NUCLEOTIDE SEQUENCE [LARGE SCALE GENOMIC DNA]</scope>
    <source>
        <strain evidence="9">ATCC 27862</strain>
    </source>
</reference>
<dbReference type="Proteomes" id="UP000190389">
    <property type="component" value="Unassembled WGS sequence"/>
</dbReference>
<dbReference type="GO" id="GO:0044027">
    <property type="term" value="P:negative regulation of gene expression via chromosomal CpG island methylation"/>
    <property type="evidence" value="ECO:0007669"/>
    <property type="project" value="TreeGrafter"/>
</dbReference>
<dbReference type="AlphaFoldDB" id="A0A1T4M0F9"/>
<dbReference type="GO" id="GO:0003677">
    <property type="term" value="F:DNA binding"/>
    <property type="evidence" value="ECO:0007669"/>
    <property type="project" value="TreeGrafter"/>
</dbReference>
<dbReference type="PRINTS" id="PR00105">
    <property type="entry name" value="C5METTRFRASE"/>
</dbReference>
<dbReference type="InterPro" id="IPR031303">
    <property type="entry name" value="C5_meth_CS"/>
</dbReference>
<evidence type="ECO:0000256" key="6">
    <source>
        <dbReference type="RuleBase" id="RU000416"/>
    </source>
</evidence>
<keyword evidence="3 5" id="KW-0949">S-adenosyl-L-methionine</keyword>
<proteinExistence type="inferred from homology"/>
<evidence type="ECO:0000313" key="9">
    <source>
        <dbReference type="Proteomes" id="UP000190389"/>
    </source>
</evidence>